<name>A0A915Q700_9BILA</name>
<protein>
    <submittedName>
        <fullName evidence="3">Uncharacterized protein</fullName>
    </submittedName>
</protein>
<sequence length="195" mass="22225">MLNAQIVILTIPAIYASLGGKAVRDAGYNRRLVDIDNYIYLSICGYESQGVPNVTVILSAANNETNKFYISKYNIIQGFETKRYIENAVAVEIRAQPDPRKVHRFNPKKITIRYDDHFYKFQLNPQCLQNPNYWTSPNEVTVWSKKIDCRSSAALCDDNTDMFLPRTDHCPMGALLPVTNVIFKNGVTKYQMTSS</sequence>
<evidence type="ECO:0000256" key="1">
    <source>
        <dbReference type="SAM" id="SignalP"/>
    </source>
</evidence>
<proteinExistence type="predicted"/>
<organism evidence="2 3">
    <name type="scientific">Setaria digitata</name>
    <dbReference type="NCBI Taxonomy" id="48799"/>
    <lineage>
        <taxon>Eukaryota</taxon>
        <taxon>Metazoa</taxon>
        <taxon>Ecdysozoa</taxon>
        <taxon>Nematoda</taxon>
        <taxon>Chromadorea</taxon>
        <taxon>Rhabditida</taxon>
        <taxon>Spirurina</taxon>
        <taxon>Spiruromorpha</taxon>
        <taxon>Filarioidea</taxon>
        <taxon>Setariidae</taxon>
        <taxon>Setaria</taxon>
    </lineage>
</organism>
<reference evidence="3" key="1">
    <citation type="submission" date="2022-11" db="UniProtKB">
        <authorList>
            <consortium name="WormBaseParasite"/>
        </authorList>
    </citation>
    <scope>IDENTIFICATION</scope>
</reference>
<dbReference type="WBParaSite" id="sdigi.contig73.g3659.t1">
    <property type="protein sequence ID" value="sdigi.contig73.g3659.t1"/>
    <property type="gene ID" value="sdigi.contig73.g3659"/>
</dbReference>
<dbReference type="AlphaFoldDB" id="A0A915Q700"/>
<evidence type="ECO:0000313" key="3">
    <source>
        <dbReference type="WBParaSite" id="sdigi.contig73.g3659.t1"/>
    </source>
</evidence>
<keyword evidence="2" id="KW-1185">Reference proteome</keyword>
<accession>A0A915Q700</accession>
<evidence type="ECO:0000313" key="2">
    <source>
        <dbReference type="Proteomes" id="UP000887581"/>
    </source>
</evidence>
<dbReference type="Proteomes" id="UP000887581">
    <property type="component" value="Unplaced"/>
</dbReference>
<feature type="chain" id="PRO_5037389199" evidence="1">
    <location>
        <begin position="17"/>
        <end position="195"/>
    </location>
</feature>
<keyword evidence="1" id="KW-0732">Signal</keyword>
<feature type="signal peptide" evidence="1">
    <location>
        <begin position="1"/>
        <end position="16"/>
    </location>
</feature>